<dbReference type="CDD" id="cd00060">
    <property type="entry name" value="FHA"/>
    <property type="match status" value="1"/>
</dbReference>
<dbReference type="InterPro" id="IPR004363">
    <property type="entry name" value="Methylgl_synth"/>
</dbReference>
<dbReference type="InterPro" id="IPR008984">
    <property type="entry name" value="SMAD_FHA_dom_sf"/>
</dbReference>
<accession>A0A2A2TNZ0</accession>
<dbReference type="OrthoDB" id="9801223at2"/>
<dbReference type="Proteomes" id="UP000218238">
    <property type="component" value="Unassembled WGS sequence"/>
</dbReference>
<dbReference type="InterPro" id="IPR000253">
    <property type="entry name" value="FHA_dom"/>
</dbReference>
<sequence>MKIKVFDSKTLKNIIEINLDLVTKIKNECIIGRSPESGIVLDSSDVSRMHAKLILENGDYYFCDLGSRNGSLINGKVAETSHKYLLNAGDTIRLGEFVLILEDVNIQTENIAETVYRNFDATVVANLRDSTNLNQRNQPQVAEQVPEVVNSIPEEVISIPEEVTNHQDFTKVQTEKISVSEDVIETTAETPQVVEAVNQSTEIIEVTDNSDDISSINELEEITSKTEPYLEPDVSEEINEVSNHIEITDSTLQAPEVLFSTSENIVAIEETLESNIEPSITSITSIEEAYIFEEEIIDTTTPIVLEVDQTLEETIIQTREEIPITETTNVLSSEEVKEIYEPEIAQLEEVSKTSVSSIQPLETTNETSRLEEAQPEISITREISEAEKNSSSAADIIDNSETTSTFVSTVSDQISEEVEIESTDATDIEPSELKEENEIIDSEKPELISTKYIALLAHDSKRFEIAQFVTKHQDFFSKCLTVAPPSISEILSSQASINITEQTSAATSGGYQAIAAKAASGDILTVIFLRDFLQAQSNTANEEAMLRVCNINQVMVATNLPTAEAIVSYIQTISKSNPRNK</sequence>
<dbReference type="SUPFAM" id="SSF49879">
    <property type="entry name" value="SMAD/FHA domain"/>
    <property type="match status" value="1"/>
</dbReference>
<dbReference type="GO" id="GO:0005829">
    <property type="term" value="C:cytosol"/>
    <property type="evidence" value="ECO:0007669"/>
    <property type="project" value="TreeGrafter"/>
</dbReference>
<dbReference type="EMBL" id="NTFS01000023">
    <property type="protein sequence ID" value="PAX60074.1"/>
    <property type="molecule type" value="Genomic_DNA"/>
</dbReference>
<feature type="domain" description="FHA" evidence="1">
    <location>
        <begin position="29"/>
        <end position="78"/>
    </location>
</feature>
<dbReference type="RefSeq" id="WP_095720394.1">
    <property type="nucleotide sequence ID" value="NZ_NTFS01000023.1"/>
</dbReference>
<reference evidence="2 3" key="1">
    <citation type="submission" date="2017-08" db="EMBL/GenBank/DDBJ databases">
        <title>Draft genome sequence of filamentous cyanobacterium Calothrix elsteri CCALA 953.</title>
        <authorList>
            <person name="Gagunashvili A.N."/>
            <person name="Elster J."/>
            <person name="Andresson O.S."/>
        </authorList>
    </citation>
    <scope>NUCLEOTIDE SEQUENCE [LARGE SCALE GENOMIC DNA]</scope>
    <source>
        <strain evidence="2 3">CCALA 953</strain>
    </source>
</reference>
<protein>
    <recommendedName>
        <fullName evidence="1">FHA domain-containing protein</fullName>
    </recommendedName>
</protein>
<dbReference type="GO" id="GO:0019242">
    <property type="term" value="P:methylglyoxal biosynthetic process"/>
    <property type="evidence" value="ECO:0007669"/>
    <property type="project" value="InterPro"/>
</dbReference>
<dbReference type="GO" id="GO:0008929">
    <property type="term" value="F:methylglyoxal synthase activity"/>
    <property type="evidence" value="ECO:0007669"/>
    <property type="project" value="InterPro"/>
</dbReference>
<dbReference type="Gene3D" id="2.60.200.20">
    <property type="match status" value="1"/>
</dbReference>
<comment type="caution">
    <text evidence="2">The sequence shown here is derived from an EMBL/GenBank/DDBJ whole genome shotgun (WGS) entry which is preliminary data.</text>
</comment>
<dbReference type="SMART" id="SM00240">
    <property type="entry name" value="FHA"/>
    <property type="match status" value="1"/>
</dbReference>
<dbReference type="PROSITE" id="PS50006">
    <property type="entry name" value="FHA_DOMAIN"/>
    <property type="match status" value="1"/>
</dbReference>
<dbReference type="PANTHER" id="PTHR30492">
    <property type="entry name" value="METHYLGLYOXAL SYNTHASE"/>
    <property type="match status" value="1"/>
</dbReference>
<dbReference type="SUPFAM" id="SSF52335">
    <property type="entry name" value="Methylglyoxal synthase-like"/>
    <property type="match status" value="1"/>
</dbReference>
<dbReference type="Gene3D" id="3.40.50.1380">
    <property type="entry name" value="Methylglyoxal synthase-like domain"/>
    <property type="match status" value="1"/>
</dbReference>
<keyword evidence="3" id="KW-1185">Reference proteome</keyword>
<dbReference type="InterPro" id="IPR036914">
    <property type="entry name" value="MGS-like_dom_sf"/>
</dbReference>
<proteinExistence type="predicted"/>
<dbReference type="AlphaFoldDB" id="A0A2A2TNZ0"/>
<dbReference type="Pfam" id="PF00498">
    <property type="entry name" value="FHA"/>
    <property type="match status" value="1"/>
</dbReference>
<gene>
    <name evidence="2" type="ORF">CK510_03630</name>
</gene>
<evidence type="ECO:0000313" key="2">
    <source>
        <dbReference type="EMBL" id="PAX60074.1"/>
    </source>
</evidence>
<name>A0A2A2TNZ0_9CYAN</name>
<dbReference type="PANTHER" id="PTHR30492:SF0">
    <property type="entry name" value="METHYLGLYOXAL SYNTHASE"/>
    <property type="match status" value="1"/>
</dbReference>
<evidence type="ECO:0000259" key="1">
    <source>
        <dbReference type="PROSITE" id="PS50006"/>
    </source>
</evidence>
<organism evidence="2 3">
    <name type="scientific">Brunnivagina elsteri CCALA 953</name>
    <dbReference type="NCBI Taxonomy" id="987040"/>
    <lineage>
        <taxon>Bacteria</taxon>
        <taxon>Bacillati</taxon>
        <taxon>Cyanobacteriota</taxon>
        <taxon>Cyanophyceae</taxon>
        <taxon>Nostocales</taxon>
        <taxon>Calotrichaceae</taxon>
        <taxon>Brunnivagina</taxon>
    </lineage>
</organism>
<evidence type="ECO:0000313" key="3">
    <source>
        <dbReference type="Proteomes" id="UP000218238"/>
    </source>
</evidence>